<sequence>METPNETTLPTEGVERASSSVERPMKSHALDSSDEEAIGFEIDLDSLPKGYYTSRFFIGSMLATGIGLWAGVSAFGYAAPILGHINEDIGPDPRYTWISLVYNAALAVCLAPVGRLSDIFGRRYWFIGGGILAVAGSIICATAKSIPVLIGGNVLLGVASATQLSFHFVMGELVPVKYRYMGNAFLYIFSIPGSGMGPSIAYAFIQRYPSVGWRGIYWLLLGANGTALACWVLFYFPPSFNKKHRGEEQASVAYWVRNFDYVGTSLFAVGFVVFLLGLSWGGNVYPWKSAATIASIVLGTITLIAFVLWEIYAPIKEPLVPMHLFKNVEWVAAVILLGLGAGVYYAFAIIWPMQVTVLYGDGKSLDYIGAVSNIIGLGMIGGQITGGALAKKIGKTRYQVMGAFAVGAIFLACAAVATPDNKNTAIALIFLGCFWIGWNESVCLSNSTICVHDQRDIGIAGGMAGSIRAAICAVLVAIYSSILTNRLTTTISTDVPAALVGAGLPASSVADFIAAISAGTADAFAAVPGISDAIVAVGLHAYKVANADAYRTVYLSTIAFSGVALAMSWYAPNTESLMTENVAATLHNEETLEEKEMKPV</sequence>
<feature type="transmembrane region" description="Helical" evidence="7">
    <location>
        <begin position="185"/>
        <end position="205"/>
    </location>
</feature>
<proteinExistence type="predicted"/>
<comment type="subcellular location">
    <subcellularLocation>
        <location evidence="1">Membrane</location>
        <topology evidence="1">Multi-pass membrane protein</topology>
    </subcellularLocation>
</comment>
<dbReference type="GO" id="GO:0022857">
    <property type="term" value="F:transmembrane transporter activity"/>
    <property type="evidence" value="ECO:0007669"/>
    <property type="project" value="InterPro"/>
</dbReference>
<feature type="transmembrane region" description="Helical" evidence="7">
    <location>
        <begin position="365"/>
        <end position="386"/>
    </location>
</feature>
<dbReference type="EMBL" id="MU839005">
    <property type="protein sequence ID" value="KAK1768470.1"/>
    <property type="molecule type" value="Genomic_DNA"/>
</dbReference>
<feature type="transmembrane region" description="Helical" evidence="7">
    <location>
        <begin position="553"/>
        <end position="571"/>
    </location>
</feature>
<feature type="transmembrane region" description="Helical" evidence="7">
    <location>
        <begin position="398"/>
        <end position="418"/>
    </location>
</feature>
<dbReference type="Gene3D" id="1.20.1250.20">
    <property type="entry name" value="MFS general substrate transporter like domains"/>
    <property type="match status" value="2"/>
</dbReference>
<evidence type="ECO:0000256" key="2">
    <source>
        <dbReference type="ARBA" id="ARBA00022448"/>
    </source>
</evidence>
<feature type="region of interest" description="Disordered" evidence="6">
    <location>
        <begin position="1"/>
        <end position="32"/>
    </location>
</feature>
<reference evidence="9" key="1">
    <citation type="submission" date="2023-06" db="EMBL/GenBank/DDBJ databases">
        <title>Genome-scale phylogeny and comparative genomics of the fungal order Sordariales.</title>
        <authorList>
            <consortium name="Lawrence Berkeley National Laboratory"/>
            <person name="Hensen N."/>
            <person name="Bonometti L."/>
            <person name="Westerberg I."/>
            <person name="Brannstrom I.O."/>
            <person name="Guillou S."/>
            <person name="Cros-Aarteil S."/>
            <person name="Calhoun S."/>
            <person name="Haridas S."/>
            <person name="Kuo A."/>
            <person name="Mondo S."/>
            <person name="Pangilinan J."/>
            <person name="Riley R."/>
            <person name="Labutti K."/>
            <person name="Andreopoulos B."/>
            <person name="Lipzen A."/>
            <person name="Chen C."/>
            <person name="Yanf M."/>
            <person name="Daum C."/>
            <person name="Ng V."/>
            <person name="Clum A."/>
            <person name="Steindorff A."/>
            <person name="Ohm R."/>
            <person name="Martin F."/>
            <person name="Silar P."/>
            <person name="Natvig D."/>
            <person name="Lalanne C."/>
            <person name="Gautier V."/>
            <person name="Ament-Velasquez S.L."/>
            <person name="Kruys A."/>
            <person name="Hutchinson M.I."/>
            <person name="Powell A.J."/>
            <person name="Barry K."/>
            <person name="Miller A.N."/>
            <person name="Grigoriev I.V."/>
            <person name="Debuchy R."/>
            <person name="Gladieux P."/>
            <person name="Thoren M.H."/>
            <person name="Johannesson H."/>
        </authorList>
    </citation>
    <scope>NUCLEOTIDE SEQUENCE</scope>
    <source>
        <strain evidence="9">8032-3</strain>
    </source>
</reference>
<keyword evidence="5 7" id="KW-0472">Membrane</keyword>
<evidence type="ECO:0000259" key="8">
    <source>
        <dbReference type="PROSITE" id="PS50850"/>
    </source>
</evidence>
<dbReference type="InterPro" id="IPR036259">
    <property type="entry name" value="MFS_trans_sf"/>
</dbReference>
<organism evidence="9 10">
    <name type="scientific">Phialemonium atrogriseum</name>
    <dbReference type="NCBI Taxonomy" id="1093897"/>
    <lineage>
        <taxon>Eukaryota</taxon>
        <taxon>Fungi</taxon>
        <taxon>Dikarya</taxon>
        <taxon>Ascomycota</taxon>
        <taxon>Pezizomycotina</taxon>
        <taxon>Sordariomycetes</taxon>
        <taxon>Sordariomycetidae</taxon>
        <taxon>Cephalothecales</taxon>
        <taxon>Cephalothecaceae</taxon>
        <taxon>Phialemonium</taxon>
    </lineage>
</organism>
<keyword evidence="3 7" id="KW-0812">Transmembrane</keyword>
<evidence type="ECO:0000313" key="9">
    <source>
        <dbReference type="EMBL" id="KAK1768470.1"/>
    </source>
</evidence>
<name>A0AAJ0C1L9_9PEZI</name>
<dbReference type="GO" id="GO:0005886">
    <property type="term" value="C:plasma membrane"/>
    <property type="evidence" value="ECO:0007669"/>
    <property type="project" value="TreeGrafter"/>
</dbReference>
<feature type="transmembrane region" description="Helical" evidence="7">
    <location>
        <begin position="424"/>
        <end position="445"/>
    </location>
</feature>
<gene>
    <name evidence="9" type="ORF">QBC33DRAFT_378680</name>
</gene>
<evidence type="ECO:0000313" key="10">
    <source>
        <dbReference type="Proteomes" id="UP001244011"/>
    </source>
</evidence>
<dbReference type="GeneID" id="85307236"/>
<evidence type="ECO:0000256" key="4">
    <source>
        <dbReference type="ARBA" id="ARBA00022989"/>
    </source>
</evidence>
<feature type="transmembrane region" description="Helical" evidence="7">
    <location>
        <begin position="258"/>
        <end position="278"/>
    </location>
</feature>
<dbReference type="PANTHER" id="PTHR23501">
    <property type="entry name" value="MAJOR FACILITATOR SUPERFAMILY"/>
    <property type="match status" value="1"/>
</dbReference>
<keyword evidence="10" id="KW-1185">Reference proteome</keyword>
<feature type="transmembrane region" description="Helical" evidence="7">
    <location>
        <begin position="330"/>
        <end position="353"/>
    </location>
</feature>
<dbReference type="Pfam" id="PF06609">
    <property type="entry name" value="TRI12"/>
    <property type="match status" value="1"/>
</dbReference>
<feature type="compositionally biased region" description="Polar residues" evidence="6">
    <location>
        <begin position="1"/>
        <end position="10"/>
    </location>
</feature>
<dbReference type="Proteomes" id="UP001244011">
    <property type="component" value="Unassembled WGS sequence"/>
</dbReference>
<dbReference type="PROSITE" id="PS00216">
    <property type="entry name" value="SUGAR_TRANSPORT_1"/>
    <property type="match status" value="1"/>
</dbReference>
<feature type="domain" description="Major facilitator superfamily (MFS) profile" evidence="8">
    <location>
        <begin position="60"/>
        <end position="576"/>
    </location>
</feature>
<dbReference type="PROSITE" id="PS50850">
    <property type="entry name" value="MFS"/>
    <property type="match status" value="1"/>
</dbReference>
<feature type="transmembrane region" description="Helical" evidence="7">
    <location>
        <begin position="95"/>
        <end position="113"/>
    </location>
</feature>
<evidence type="ECO:0000256" key="5">
    <source>
        <dbReference type="ARBA" id="ARBA00023136"/>
    </source>
</evidence>
<feature type="transmembrane region" description="Helical" evidence="7">
    <location>
        <begin position="152"/>
        <end position="173"/>
    </location>
</feature>
<dbReference type="InterPro" id="IPR020846">
    <property type="entry name" value="MFS_dom"/>
</dbReference>
<dbReference type="AlphaFoldDB" id="A0AAJ0C1L9"/>
<dbReference type="SUPFAM" id="SSF103473">
    <property type="entry name" value="MFS general substrate transporter"/>
    <property type="match status" value="1"/>
</dbReference>
<protein>
    <submittedName>
        <fullName evidence="9">Fungal trichothecene efflux pump</fullName>
    </submittedName>
</protein>
<feature type="transmembrane region" description="Helical" evidence="7">
    <location>
        <begin position="217"/>
        <end position="237"/>
    </location>
</feature>
<feature type="transmembrane region" description="Helical" evidence="7">
    <location>
        <begin position="125"/>
        <end position="146"/>
    </location>
</feature>
<feature type="transmembrane region" description="Helical" evidence="7">
    <location>
        <begin position="457"/>
        <end position="483"/>
    </location>
</feature>
<keyword evidence="4 7" id="KW-1133">Transmembrane helix</keyword>
<comment type="caution">
    <text evidence="9">The sequence shown here is derived from an EMBL/GenBank/DDBJ whole genome shotgun (WGS) entry which is preliminary data.</text>
</comment>
<dbReference type="InterPro" id="IPR053791">
    <property type="entry name" value="MFS_Tri12-like"/>
</dbReference>
<evidence type="ECO:0000256" key="6">
    <source>
        <dbReference type="SAM" id="MobiDB-lite"/>
    </source>
</evidence>
<dbReference type="RefSeq" id="XP_060284683.1">
    <property type="nucleotide sequence ID" value="XM_060424049.1"/>
</dbReference>
<evidence type="ECO:0000256" key="1">
    <source>
        <dbReference type="ARBA" id="ARBA00004141"/>
    </source>
</evidence>
<dbReference type="InterPro" id="IPR010573">
    <property type="entry name" value="MFS_Str1/Tri12-like"/>
</dbReference>
<evidence type="ECO:0000256" key="7">
    <source>
        <dbReference type="SAM" id="Phobius"/>
    </source>
</evidence>
<accession>A0AAJ0C1L9</accession>
<feature type="transmembrane region" description="Helical" evidence="7">
    <location>
        <begin position="523"/>
        <end position="541"/>
    </location>
</feature>
<feature type="transmembrane region" description="Helical" evidence="7">
    <location>
        <begin position="56"/>
        <end position="83"/>
    </location>
</feature>
<feature type="transmembrane region" description="Helical" evidence="7">
    <location>
        <begin position="290"/>
        <end position="309"/>
    </location>
</feature>
<dbReference type="CDD" id="cd06179">
    <property type="entry name" value="MFS_TRI12_like"/>
    <property type="match status" value="1"/>
</dbReference>
<dbReference type="InterPro" id="IPR005829">
    <property type="entry name" value="Sugar_transporter_CS"/>
</dbReference>
<keyword evidence="2" id="KW-0813">Transport</keyword>
<dbReference type="PANTHER" id="PTHR23501:SF109">
    <property type="entry name" value="MAJOR FACILITATOR SUPERFAMILY (MFS) PROFILE DOMAIN-CONTAINING PROTEIN-RELATED"/>
    <property type="match status" value="1"/>
</dbReference>
<evidence type="ECO:0000256" key="3">
    <source>
        <dbReference type="ARBA" id="ARBA00022692"/>
    </source>
</evidence>